<dbReference type="SMART" id="SM00382">
    <property type="entry name" value="AAA"/>
    <property type="match status" value="1"/>
</dbReference>
<dbReference type="InterPro" id="IPR045006">
    <property type="entry name" value="CHLI-like"/>
</dbReference>
<gene>
    <name evidence="2" type="ORF">Pma05_11710</name>
</gene>
<evidence type="ECO:0000313" key="3">
    <source>
        <dbReference type="Proteomes" id="UP000621500"/>
    </source>
</evidence>
<proteinExistence type="predicted"/>
<sequence length="508" mass="52540">MSYATATSVSLSGITGRLVPVQAAPATGQPGGVVILGPDGRSMEEARDRVRAGIANAGLSLPGHRVTVTLPPSDDPAPGSGTDLAMAAVILSTAGLFPPSVLDAAAVIGEIGLDGTVRPVRGVLPMVTAAADLGMRTVVVPAANADEARLVSGVTVVAVASLQQFARWASTGAHPPTPTSATDQRLGNGDGYVGDLVHVPAAMTKARRALEVAAAGGHHLGLVGPPGAGKTLIAQSLPSLLPDLDDAAALEVAALRSAAGVTPPGGGLMRRPPFRAPHHTASLPALLGGGPRDSYPGAVSLAHHGVLYLDDAPEFGNRALAALRHPLDIGQVMLAGARRAVTYPARFQLVLAAQPCPCARPNGVDLCTSCSDLDRRRYLARMADLWRRTDIRLRLDVMNPTDAAVGDSSAVVAARVASAREHAADRWAALGYRVNAEIPGEILRTGVCALPTCDINPLLHLRHVGTVSDDGHDRILRIAWTLCDLRGADRPDLDDVTAAIDLHIDRQP</sequence>
<reference evidence="2 3" key="1">
    <citation type="submission" date="2021-01" db="EMBL/GenBank/DDBJ databases">
        <title>Whole genome shotgun sequence of Plantactinospora mayteni NBRC 109088.</title>
        <authorList>
            <person name="Komaki H."/>
            <person name="Tamura T."/>
        </authorList>
    </citation>
    <scope>NUCLEOTIDE SEQUENCE [LARGE SCALE GENOMIC DNA]</scope>
    <source>
        <strain evidence="2 3">NBRC 109088</strain>
    </source>
</reference>
<dbReference type="Gene3D" id="3.40.50.300">
    <property type="entry name" value="P-loop containing nucleotide triphosphate hydrolases"/>
    <property type="match status" value="1"/>
</dbReference>
<evidence type="ECO:0000313" key="2">
    <source>
        <dbReference type="EMBL" id="GIG94598.1"/>
    </source>
</evidence>
<dbReference type="Pfam" id="PF13541">
    <property type="entry name" value="ChlI"/>
    <property type="match status" value="1"/>
</dbReference>
<dbReference type="SUPFAM" id="SSF52540">
    <property type="entry name" value="P-loop containing nucleoside triphosphate hydrolases"/>
    <property type="match status" value="1"/>
</dbReference>
<dbReference type="Proteomes" id="UP000621500">
    <property type="component" value="Unassembled WGS sequence"/>
</dbReference>
<organism evidence="2 3">
    <name type="scientific">Plantactinospora mayteni</name>
    <dbReference type="NCBI Taxonomy" id="566021"/>
    <lineage>
        <taxon>Bacteria</taxon>
        <taxon>Bacillati</taxon>
        <taxon>Actinomycetota</taxon>
        <taxon>Actinomycetes</taxon>
        <taxon>Micromonosporales</taxon>
        <taxon>Micromonosporaceae</taxon>
        <taxon>Plantactinospora</taxon>
    </lineage>
</organism>
<dbReference type="InterPro" id="IPR027417">
    <property type="entry name" value="P-loop_NTPase"/>
</dbReference>
<dbReference type="InterPro" id="IPR025158">
    <property type="entry name" value="Mg_chelat-rel_C"/>
</dbReference>
<keyword evidence="3" id="KW-1185">Reference proteome</keyword>
<dbReference type="EMBL" id="BONX01000007">
    <property type="protein sequence ID" value="GIG94598.1"/>
    <property type="molecule type" value="Genomic_DNA"/>
</dbReference>
<dbReference type="Pfam" id="PF01078">
    <property type="entry name" value="Mg_chelatase"/>
    <property type="match status" value="1"/>
</dbReference>
<dbReference type="InterPro" id="IPR000523">
    <property type="entry name" value="Mg_chelatse_chII-like_cat_dom"/>
</dbReference>
<name>A0ABQ4EIN6_9ACTN</name>
<evidence type="ECO:0000259" key="1">
    <source>
        <dbReference type="SMART" id="SM00382"/>
    </source>
</evidence>
<dbReference type="Gene3D" id="3.30.230.10">
    <property type="match status" value="1"/>
</dbReference>
<dbReference type="Pfam" id="PF13335">
    <property type="entry name" value="Mg_chelatase_C"/>
    <property type="match status" value="1"/>
</dbReference>
<dbReference type="PANTHER" id="PTHR32039">
    <property type="entry name" value="MAGNESIUM-CHELATASE SUBUNIT CHLI"/>
    <property type="match status" value="1"/>
</dbReference>
<accession>A0ABQ4EIN6</accession>
<dbReference type="InterPro" id="IPR020568">
    <property type="entry name" value="Ribosomal_Su5_D2-typ_SF"/>
</dbReference>
<dbReference type="SUPFAM" id="SSF54211">
    <property type="entry name" value="Ribosomal protein S5 domain 2-like"/>
    <property type="match status" value="1"/>
</dbReference>
<protein>
    <submittedName>
        <fullName evidence="2">Magnesium chelatase</fullName>
    </submittedName>
</protein>
<feature type="domain" description="AAA+ ATPase" evidence="1">
    <location>
        <begin position="216"/>
        <end position="357"/>
    </location>
</feature>
<dbReference type="RefSeq" id="WP_203856248.1">
    <property type="nucleotide sequence ID" value="NZ_BAAAZQ010000005.1"/>
</dbReference>
<comment type="caution">
    <text evidence="2">The sequence shown here is derived from an EMBL/GenBank/DDBJ whole genome shotgun (WGS) entry which is preliminary data.</text>
</comment>
<dbReference type="InterPro" id="IPR003593">
    <property type="entry name" value="AAA+_ATPase"/>
</dbReference>
<dbReference type="InterPro" id="IPR014721">
    <property type="entry name" value="Ribsml_uS5_D2-typ_fold_subgr"/>
</dbReference>
<dbReference type="PANTHER" id="PTHR32039:SF7">
    <property type="entry name" value="COMPETENCE PROTEIN COMM"/>
    <property type="match status" value="1"/>
</dbReference>